<keyword evidence="1" id="KW-1133">Transmembrane helix</keyword>
<feature type="transmembrane region" description="Helical" evidence="1">
    <location>
        <begin position="165"/>
        <end position="184"/>
    </location>
</feature>
<evidence type="ECO:0000313" key="2">
    <source>
        <dbReference type="EMBL" id="ADO77511.1"/>
    </source>
</evidence>
<evidence type="ECO:0000256" key="1">
    <source>
        <dbReference type="SAM" id="Phobius"/>
    </source>
</evidence>
<dbReference type="HOGENOM" id="CLU_739205_0_0_9"/>
<feature type="transmembrane region" description="Helical" evidence="1">
    <location>
        <begin position="84"/>
        <end position="107"/>
    </location>
</feature>
<dbReference type="AlphaFoldDB" id="E3DN92"/>
<proteinExistence type="predicted"/>
<feature type="transmembrane region" description="Helical" evidence="1">
    <location>
        <begin position="205"/>
        <end position="229"/>
    </location>
</feature>
<reference evidence="3" key="1">
    <citation type="submission" date="2010-10" db="EMBL/GenBank/DDBJ databases">
        <title>The complete genome of Halanaerobium praevalens DSM 2228.</title>
        <authorList>
            <consortium name="US DOE Joint Genome Institute (JGI-PGF)"/>
            <person name="Lucas S."/>
            <person name="Copeland A."/>
            <person name="Lapidus A."/>
            <person name="Glavina del Rio T."/>
            <person name="Dalin E."/>
            <person name="Tice H."/>
            <person name="Bruce D."/>
            <person name="Goodwin L."/>
            <person name="Pitluck S."/>
            <person name="Kyrpides N."/>
            <person name="Mavromatis K."/>
            <person name="Ivanova N."/>
            <person name="Ovchinnikova G."/>
            <person name="Chertkov O."/>
            <person name="Detter J.C."/>
            <person name="Han C."/>
            <person name="Larimer F."/>
            <person name="Land M."/>
            <person name="Hauser L."/>
            <person name="Markowitz V."/>
            <person name="Cheng J.-F."/>
            <person name="Hugenholtz P."/>
            <person name="Woyke T."/>
            <person name="Wu D."/>
            <person name="Tindall B."/>
            <person name="Pomrenke H.G."/>
            <person name="Brambilla E."/>
            <person name="Klenk H.-P."/>
            <person name="Eisen J.A."/>
        </authorList>
    </citation>
    <scope>NUCLEOTIDE SEQUENCE [LARGE SCALE GENOMIC DNA]</scope>
    <source>
        <strain evidence="3">ATCC 33744 / DSM 2228 / GSL</strain>
    </source>
</reference>
<keyword evidence="1" id="KW-0472">Membrane</keyword>
<sequence length="374" mass="44409">MDMKKQALRQFLRNQAQAQIPGTLAEISYEGVIIMSKEEVLTYNKRLSRLVLVITTFGGFWVIYKNISVFLMKIFRQRFYVKSGFSIEHIITSTIITSGFILLYLLLQYCYYELTGLVLNHDNKNKEKIIKAEEKFIEIFNVFKLYIILNLTILILFVIYNLFTYFNIIILISTIIIILIILICNKKKFIKSITNITSDVLKNKWYLILYTVLCLLLSVYVFYFGVFLMQDVFDGNIILEFSDEFLEITYNNKIPEETFIHFTQEKDKKENTEITINKDDFLMSNITVKQKPKEEKGFENFLLKEAFLLNNVQSRYVYKINLQKYLDYGKNMCIVFFSLEKSDKEIEYIIKNQIQKDKTDNLYFSQNIIKEDLD</sequence>
<dbReference type="eggNOG" id="ENOG502ZRHE">
    <property type="taxonomic scope" value="Bacteria"/>
</dbReference>
<dbReference type="Proteomes" id="UP000006866">
    <property type="component" value="Chromosome"/>
</dbReference>
<organism evidence="2 3">
    <name type="scientific">Halanaerobium praevalens (strain ATCC 33744 / DSM 2228 / GSL)</name>
    <dbReference type="NCBI Taxonomy" id="572479"/>
    <lineage>
        <taxon>Bacteria</taxon>
        <taxon>Bacillati</taxon>
        <taxon>Bacillota</taxon>
        <taxon>Clostridia</taxon>
        <taxon>Halanaerobiales</taxon>
        <taxon>Halanaerobiaceae</taxon>
        <taxon>Halanaerobium</taxon>
    </lineage>
</organism>
<dbReference type="PATRIC" id="fig|572479.3.peg.1400"/>
<dbReference type="RefSeq" id="WP_014553534.1">
    <property type="nucleotide sequence ID" value="NC_017455.1"/>
</dbReference>
<keyword evidence="3" id="KW-1185">Reference proteome</keyword>
<name>E3DN92_HALPG</name>
<dbReference type="KEGG" id="hpk:Hprae_1381"/>
<protein>
    <submittedName>
        <fullName evidence="2">Uncharacterized protein</fullName>
    </submittedName>
</protein>
<reference evidence="2 3" key="2">
    <citation type="journal article" date="2011" name="Stand. Genomic Sci.">
        <title>Complete genome sequence of the extremely halophilic Halanaerobium praevalens type strain (GSL).</title>
        <authorList>
            <person name="Ivanova N."/>
            <person name="Sikorski J."/>
            <person name="Chertkov O."/>
            <person name="Nolan M."/>
            <person name="Lucas S."/>
            <person name="Hammon N."/>
            <person name="Deshpande S."/>
            <person name="Cheng J.F."/>
            <person name="Tapia R."/>
            <person name="Han C."/>
            <person name="Goodwin L."/>
            <person name="Pitluck S."/>
            <person name="Huntemann M."/>
            <person name="Liolios K."/>
            <person name="Pagani I."/>
            <person name="Mavromatis K."/>
            <person name="Ovchinikova G."/>
            <person name="Pati A."/>
            <person name="Chen A."/>
            <person name="Palaniappan K."/>
            <person name="Land M."/>
            <person name="Hauser L."/>
            <person name="Brambilla E.M."/>
            <person name="Kannan K.P."/>
            <person name="Rohde M."/>
            <person name="Tindall B.J."/>
            <person name="Goker M."/>
            <person name="Detter J.C."/>
            <person name="Woyke T."/>
            <person name="Bristow J."/>
            <person name="Eisen J.A."/>
            <person name="Markowitz V."/>
            <person name="Hugenholtz P."/>
            <person name="Kyrpides N.C."/>
            <person name="Klenk H.P."/>
            <person name="Lapidus A."/>
        </authorList>
    </citation>
    <scope>NUCLEOTIDE SEQUENCE [LARGE SCALE GENOMIC DNA]</scope>
    <source>
        <strain evidence="3">ATCC 33744 / DSM 2228 / GSL</strain>
    </source>
</reference>
<keyword evidence="1" id="KW-0812">Transmembrane</keyword>
<accession>E3DN92</accession>
<gene>
    <name evidence="2" type="ordered locus">Hprae_1381</name>
</gene>
<dbReference type="EMBL" id="CP002175">
    <property type="protein sequence ID" value="ADO77511.1"/>
    <property type="molecule type" value="Genomic_DNA"/>
</dbReference>
<feature type="transmembrane region" description="Helical" evidence="1">
    <location>
        <begin position="47"/>
        <end position="64"/>
    </location>
</feature>
<feature type="transmembrane region" description="Helical" evidence="1">
    <location>
        <begin position="136"/>
        <end position="159"/>
    </location>
</feature>
<evidence type="ECO:0000313" key="3">
    <source>
        <dbReference type="Proteomes" id="UP000006866"/>
    </source>
</evidence>